<keyword evidence="7" id="KW-1185">Reference proteome</keyword>
<reference evidence="6 7" key="1">
    <citation type="submission" date="2020-02" db="EMBL/GenBank/DDBJ databases">
        <title>Genome sequencing for Draconibacterium sp. strain M1.</title>
        <authorList>
            <person name="Park S.-J."/>
        </authorList>
    </citation>
    <scope>NUCLEOTIDE SEQUENCE [LARGE SCALE GENOMIC DNA]</scope>
    <source>
        <strain evidence="6 7">M1</strain>
    </source>
</reference>
<evidence type="ECO:0000256" key="1">
    <source>
        <dbReference type="ARBA" id="ARBA00004141"/>
    </source>
</evidence>
<feature type="transmembrane region" description="Helical" evidence="5">
    <location>
        <begin position="69"/>
        <end position="99"/>
    </location>
</feature>
<evidence type="ECO:0000256" key="2">
    <source>
        <dbReference type="ARBA" id="ARBA00022692"/>
    </source>
</evidence>
<evidence type="ECO:0000256" key="3">
    <source>
        <dbReference type="ARBA" id="ARBA00022989"/>
    </source>
</evidence>
<dbReference type="KEGG" id="drc:G0Q07_00395"/>
<keyword evidence="3 5" id="KW-1133">Transmembrane helix</keyword>
<name>A0A6C0R8V4_9BACT</name>
<evidence type="ECO:0000313" key="7">
    <source>
        <dbReference type="Proteomes" id="UP000474630"/>
    </source>
</evidence>
<dbReference type="EMBL" id="CP048409">
    <property type="protein sequence ID" value="QIA06286.1"/>
    <property type="molecule type" value="Genomic_DNA"/>
</dbReference>
<dbReference type="Pfam" id="PF07681">
    <property type="entry name" value="DoxX"/>
    <property type="match status" value="1"/>
</dbReference>
<keyword evidence="4 5" id="KW-0472">Membrane</keyword>
<evidence type="ECO:0000256" key="4">
    <source>
        <dbReference type="ARBA" id="ARBA00023136"/>
    </source>
</evidence>
<dbReference type="InterPro" id="IPR032808">
    <property type="entry name" value="DoxX"/>
</dbReference>
<evidence type="ECO:0000313" key="6">
    <source>
        <dbReference type="EMBL" id="QIA06286.1"/>
    </source>
</evidence>
<accession>A0A6C0R8V4</accession>
<dbReference type="GO" id="GO:0016020">
    <property type="term" value="C:membrane"/>
    <property type="evidence" value="ECO:0007669"/>
    <property type="project" value="UniProtKB-SubCell"/>
</dbReference>
<gene>
    <name evidence="6" type="ORF">G0Q07_00395</name>
</gene>
<protein>
    <submittedName>
        <fullName evidence="6">DoxX family membrane protein</fullName>
    </submittedName>
</protein>
<keyword evidence="2 5" id="KW-0812">Transmembrane</keyword>
<organism evidence="6 7">
    <name type="scientific">Draconibacterium halophilum</name>
    <dbReference type="NCBI Taxonomy" id="2706887"/>
    <lineage>
        <taxon>Bacteria</taxon>
        <taxon>Pseudomonadati</taxon>
        <taxon>Bacteroidota</taxon>
        <taxon>Bacteroidia</taxon>
        <taxon>Marinilabiliales</taxon>
        <taxon>Prolixibacteraceae</taxon>
        <taxon>Draconibacterium</taxon>
    </lineage>
</organism>
<dbReference type="AlphaFoldDB" id="A0A6C0R8V4"/>
<dbReference type="Proteomes" id="UP000474630">
    <property type="component" value="Chromosome"/>
</dbReference>
<evidence type="ECO:0000256" key="5">
    <source>
        <dbReference type="SAM" id="Phobius"/>
    </source>
</evidence>
<sequence length="499" mass="55287">MNWKKLSITIFRVAIGWHFLYEGIAKLADGNWSAAGYLSSSTGPLSGLYQWMGSSEGIMNVVDPLNMAALILIGLGLTLGLAIRISAVSGILLLLLYYFAHPPFGGSLLANTEGSLYIVNKNVIEALALLVLLVLKEKGWGLYALLFFPKKKEPGEKSTAVKSRREALKNLATIPALGVLGLGAFNETQKFGVDTLSGATIKVGGADIKELKGELPKGKIGPHEISRLVAGGNLIGGWAHSRDLHYVPSLFRAYNTERKIFETLMLAEEAGINAINIGFPTNATMQKYKKLTGSKIKVITQVHPDADNNDYLVNINKAIDFGVDIIQVQGNWCDWLVRDNKLDKIDLMLNHIREQGYTAGLASHTVDSLIACEEQGIIPDYYMKTMHHDNYWSAHPRENRFPFEVDGKKYADHNRFHDNLFCLYPDKTIDFVNRATVPVMGFKVLAAGAIQPEDGFNWAFRNGADFICVGMFDFQVVNDVNITIDTLNNLQGRTRKWYG</sequence>
<comment type="subcellular location">
    <subcellularLocation>
        <location evidence="1">Membrane</location>
        <topology evidence="1">Multi-pass membrane protein</topology>
    </subcellularLocation>
</comment>
<dbReference type="RefSeq" id="WP_163344171.1">
    <property type="nucleotide sequence ID" value="NZ_CP048409.1"/>
</dbReference>
<proteinExistence type="predicted"/>